<keyword evidence="12" id="KW-0732">Signal</keyword>
<keyword evidence="5 10" id="KW-0812">Transmembrane</keyword>
<keyword evidence="14" id="KW-0675">Receptor</keyword>
<keyword evidence="8 10" id="KW-0472">Membrane</keyword>
<evidence type="ECO:0000256" key="7">
    <source>
        <dbReference type="ARBA" id="ARBA00023077"/>
    </source>
</evidence>
<evidence type="ECO:0000256" key="9">
    <source>
        <dbReference type="ARBA" id="ARBA00023237"/>
    </source>
</evidence>
<evidence type="ECO:0000313" key="14">
    <source>
        <dbReference type="EMBL" id="MFC3549933.1"/>
    </source>
</evidence>
<dbReference type="SUPFAM" id="SSF56935">
    <property type="entry name" value="Porins"/>
    <property type="match status" value="1"/>
</dbReference>
<keyword evidence="4" id="KW-0410">Iron transport</keyword>
<dbReference type="Proteomes" id="UP001595740">
    <property type="component" value="Unassembled WGS sequence"/>
</dbReference>
<dbReference type="InterPro" id="IPR037066">
    <property type="entry name" value="Plug_dom_sf"/>
</dbReference>
<dbReference type="Gene3D" id="2.170.130.10">
    <property type="entry name" value="TonB-dependent receptor, plug domain"/>
    <property type="match status" value="1"/>
</dbReference>
<dbReference type="InterPro" id="IPR000531">
    <property type="entry name" value="Beta-barrel_TonB"/>
</dbReference>
<dbReference type="Pfam" id="PF00593">
    <property type="entry name" value="TonB_dep_Rec_b-barrel"/>
    <property type="match status" value="1"/>
</dbReference>
<name>A0ABV7RLC1_9GAMM</name>
<evidence type="ECO:0000256" key="8">
    <source>
        <dbReference type="ARBA" id="ARBA00023136"/>
    </source>
</evidence>
<comment type="caution">
    <text evidence="14">The sequence shown here is derived from an EMBL/GenBank/DDBJ whole genome shotgun (WGS) entry which is preliminary data.</text>
</comment>
<reference evidence="15" key="1">
    <citation type="journal article" date="2019" name="Int. J. Syst. Evol. Microbiol.">
        <title>The Global Catalogue of Microorganisms (GCM) 10K type strain sequencing project: providing services to taxonomists for standard genome sequencing and annotation.</title>
        <authorList>
            <consortium name="The Broad Institute Genomics Platform"/>
            <consortium name="The Broad Institute Genome Sequencing Center for Infectious Disease"/>
            <person name="Wu L."/>
            <person name="Ma J."/>
        </authorList>
    </citation>
    <scope>NUCLEOTIDE SEQUENCE [LARGE SCALE GENOMIC DNA]</scope>
    <source>
        <strain evidence="15">KCTC 42875</strain>
    </source>
</reference>
<dbReference type="CDD" id="cd01347">
    <property type="entry name" value="ligand_gated_channel"/>
    <property type="match status" value="1"/>
</dbReference>
<comment type="subcellular location">
    <subcellularLocation>
        <location evidence="1 10">Cell outer membrane</location>
        <topology evidence="1 10">Multi-pass membrane protein</topology>
    </subcellularLocation>
</comment>
<keyword evidence="3 10" id="KW-1134">Transmembrane beta strand</keyword>
<dbReference type="RefSeq" id="WP_386757293.1">
    <property type="nucleotide sequence ID" value="NZ_JBHRXK010000001.1"/>
</dbReference>
<dbReference type="PROSITE" id="PS52016">
    <property type="entry name" value="TONB_DEPENDENT_REC_3"/>
    <property type="match status" value="1"/>
</dbReference>
<dbReference type="InterPro" id="IPR039426">
    <property type="entry name" value="TonB-dep_rcpt-like"/>
</dbReference>
<dbReference type="Pfam" id="PF07660">
    <property type="entry name" value="STN"/>
    <property type="match status" value="1"/>
</dbReference>
<dbReference type="EMBL" id="JBHRXK010000001">
    <property type="protein sequence ID" value="MFC3549933.1"/>
    <property type="molecule type" value="Genomic_DNA"/>
</dbReference>
<accession>A0ABV7RLC1</accession>
<evidence type="ECO:0000256" key="12">
    <source>
        <dbReference type="SAM" id="SignalP"/>
    </source>
</evidence>
<evidence type="ECO:0000259" key="13">
    <source>
        <dbReference type="SMART" id="SM00965"/>
    </source>
</evidence>
<evidence type="ECO:0000313" key="15">
    <source>
        <dbReference type="Proteomes" id="UP001595740"/>
    </source>
</evidence>
<evidence type="ECO:0000256" key="10">
    <source>
        <dbReference type="PROSITE-ProRule" id="PRU01360"/>
    </source>
</evidence>
<dbReference type="Gene3D" id="3.55.50.30">
    <property type="match status" value="1"/>
</dbReference>
<feature type="chain" id="PRO_5045061963" evidence="12">
    <location>
        <begin position="27"/>
        <end position="948"/>
    </location>
</feature>
<evidence type="ECO:0000256" key="3">
    <source>
        <dbReference type="ARBA" id="ARBA00022452"/>
    </source>
</evidence>
<proteinExistence type="inferred from homology"/>
<dbReference type="Gene3D" id="2.40.170.20">
    <property type="entry name" value="TonB-dependent receptor, beta-barrel domain"/>
    <property type="match status" value="1"/>
</dbReference>
<evidence type="ECO:0000256" key="1">
    <source>
        <dbReference type="ARBA" id="ARBA00004571"/>
    </source>
</evidence>
<dbReference type="PANTHER" id="PTHR47234:SF1">
    <property type="entry name" value="TONB-DEPENDENT RECEPTOR"/>
    <property type="match status" value="1"/>
</dbReference>
<dbReference type="PANTHER" id="PTHR47234">
    <property type="match status" value="1"/>
</dbReference>
<keyword evidence="9 10" id="KW-0998">Cell outer membrane</keyword>
<evidence type="ECO:0000256" key="5">
    <source>
        <dbReference type="ARBA" id="ARBA00022692"/>
    </source>
</evidence>
<feature type="signal peptide" evidence="12">
    <location>
        <begin position="1"/>
        <end position="26"/>
    </location>
</feature>
<keyword evidence="2 10" id="KW-0813">Transport</keyword>
<dbReference type="InterPro" id="IPR012910">
    <property type="entry name" value="Plug_dom"/>
</dbReference>
<evidence type="ECO:0000256" key="4">
    <source>
        <dbReference type="ARBA" id="ARBA00022496"/>
    </source>
</evidence>
<keyword evidence="4" id="KW-0406">Ion transport</keyword>
<keyword evidence="7 11" id="KW-0798">TonB box</keyword>
<dbReference type="InterPro" id="IPR011662">
    <property type="entry name" value="Secretin/TonB_short_N"/>
</dbReference>
<comment type="similarity">
    <text evidence="10 11">Belongs to the TonB-dependent receptor family.</text>
</comment>
<feature type="domain" description="Secretin/TonB short N-terminal" evidence="13">
    <location>
        <begin position="58"/>
        <end position="109"/>
    </location>
</feature>
<evidence type="ECO:0000256" key="6">
    <source>
        <dbReference type="ARBA" id="ARBA00023004"/>
    </source>
</evidence>
<evidence type="ECO:0000256" key="11">
    <source>
        <dbReference type="RuleBase" id="RU003357"/>
    </source>
</evidence>
<dbReference type="SMART" id="SM00965">
    <property type="entry name" value="STN"/>
    <property type="match status" value="1"/>
</dbReference>
<gene>
    <name evidence="14" type="ORF">ACFOLC_02785</name>
</gene>
<keyword evidence="15" id="KW-1185">Reference proteome</keyword>
<protein>
    <submittedName>
        <fullName evidence="14">TonB-dependent receptor domain-containing protein</fullName>
    </submittedName>
</protein>
<sequence>MARKFRYTFAIFGALSGAWLARPVLAAQAQGTVAETRFSIPAGALGRSLQALATQSRLQILYAPELVEGQRARGLQATLSPQQALALLLEHSGLQAVPVNANTFLVQRLPDAGATPRPRRGASFDEPVEMATVQVTGTHIPRERLDVVSTMPSTLISRAQIEASGYQTLFEVLSHQPGMTSHHPVDVASEGAFQTQQPFAAAATASLYGLGPRATLFLVDGRRVANYGLASADLGGLTDLNGIPLSMIERIEIIRGGASAIYGADAMAGVVNIILKREQEGGEVVARYGLSDRGDTEQRRLSLSYGQDTASGGFFLLSADYFQRDALLGRDRDWRSSDLRRFGLGDWRLPLGYHTFDGELVQEACPPSLHATAGGCLFDRPPYITLQPRMESLAVYGYLLQPLTDSLDLRASVRLSQVDQSLQGAPIYGSVILPYGHPDDVDPGSPTYLNYVFFDIGPVRSRSRARTQDISIGLTGQRGNWQWQADLLHHRNDVDNRIDGLVRDSVFSRSIDELTYRFNVAGNPQALLAELSPQVGVKGEAALDQLVFGFNGPWFALPAGKAQAAIGIEISRDTLSNHPDALILEHDVALGAQKSHIDESRNSSALYAELSLPLAQRLLVDLAWRIDHRQGYGSESSPKLGLKWNVLDSLTLRATSATGYRAPSLFEMRRPSVIRNLDAVLETEVLAPCEISAQLENGTRYCLVDRGSIENPNLQPETSRSSTIGLVWAPSAALSLSLDYFQIRRRNEIVPIAAAGTDGSFPGSLVRDESGLLIAVNDYFDNIGRTDVSGWELQSEYRIESERHGRFTLRLSGSLLDQLRRQSDAGDTAFDYAGFGAPKRAVLAGVEWAYGDWTTALNLHGLGPVNVDLPGQPCPSWNAAVRKCRTPATSTADLYLAYAGIAGWRLSLNVNNLGDREPVNYDVGKGGYDIAFDDPVGRYYLVSAAYRF</sequence>
<dbReference type="Pfam" id="PF07715">
    <property type="entry name" value="Plug"/>
    <property type="match status" value="1"/>
</dbReference>
<dbReference type="InterPro" id="IPR036942">
    <property type="entry name" value="Beta-barrel_TonB_sf"/>
</dbReference>
<keyword evidence="6" id="KW-0408">Iron</keyword>
<organism evidence="14 15">
    <name type="scientific">Lysobacter cavernae</name>
    <dbReference type="NCBI Taxonomy" id="1685901"/>
    <lineage>
        <taxon>Bacteria</taxon>
        <taxon>Pseudomonadati</taxon>
        <taxon>Pseudomonadota</taxon>
        <taxon>Gammaproteobacteria</taxon>
        <taxon>Lysobacterales</taxon>
        <taxon>Lysobacteraceae</taxon>
        <taxon>Lysobacter</taxon>
    </lineage>
</organism>
<evidence type="ECO:0000256" key="2">
    <source>
        <dbReference type="ARBA" id="ARBA00022448"/>
    </source>
</evidence>